<feature type="domain" description="F-box protein Hrt3/FBXO9 C-terminal" evidence="1">
    <location>
        <begin position="152"/>
        <end position="273"/>
    </location>
</feature>
<name>A0A4P9ZB91_9ASCO</name>
<reference evidence="3" key="1">
    <citation type="journal article" date="2018" name="Nat. Microbiol.">
        <title>Leveraging single-cell genomics to expand the fungal tree of life.</title>
        <authorList>
            <person name="Ahrendt S.R."/>
            <person name="Quandt C.A."/>
            <person name="Ciobanu D."/>
            <person name="Clum A."/>
            <person name="Salamov A."/>
            <person name="Andreopoulos B."/>
            <person name="Cheng J.F."/>
            <person name="Woyke T."/>
            <person name="Pelin A."/>
            <person name="Henrissat B."/>
            <person name="Reynolds N.K."/>
            <person name="Benny G.L."/>
            <person name="Smith M.E."/>
            <person name="James T.Y."/>
            <person name="Grigoriev I.V."/>
        </authorList>
    </citation>
    <scope>NUCLEOTIDE SEQUENCE [LARGE SCALE GENOMIC DNA]</scope>
    <source>
        <strain evidence="3">Baker2002</strain>
    </source>
</reference>
<evidence type="ECO:0000313" key="2">
    <source>
        <dbReference type="EMBL" id="RKP29908.1"/>
    </source>
</evidence>
<dbReference type="Proteomes" id="UP000268321">
    <property type="component" value="Unassembled WGS sequence"/>
</dbReference>
<sequence>MSEAVVYYRQAFKLNPHVDKVYREHNVPTAHTKLAKAHGKNFGRKLGAEKLDAVDADQFLVSFANSTLRAPDAAGAALRLSELAIDGSYETVIQDVVSVLCRLPPEIWAWFNFGVWKRLCYMVYPLQQYQENASGAVGVPHDPAHLLLHYNDTPFVKFLGCYISVVNYYSEGGRAELSTDWKNPVRTVTYYRYLSFYPPAQPFKVVPQFLGKNQLRRLLMNPDVRETRAADPADESHKIFHGKWTVARNGAVHVEINDGSVSYYDFHYYIQIRNLDGFHAVWMPTPGCEERQGVVVDFLLKNEKNLRFLPVRLYTMDS</sequence>
<gene>
    <name evidence="2" type="ORF">METBISCDRAFT_31320</name>
</gene>
<protein>
    <recommendedName>
        <fullName evidence="1">F-box protein Hrt3/FBXO9 C-terminal domain-containing protein</fullName>
    </recommendedName>
</protein>
<dbReference type="AlphaFoldDB" id="A0A4P9ZB91"/>
<dbReference type="OrthoDB" id="2117972at2759"/>
<dbReference type="InterPro" id="IPR045464">
    <property type="entry name" value="Hrt3/FBXO9_C"/>
</dbReference>
<dbReference type="Pfam" id="PF19270">
    <property type="entry name" value="FBO_C"/>
    <property type="match status" value="1"/>
</dbReference>
<keyword evidence="3" id="KW-1185">Reference proteome</keyword>
<evidence type="ECO:0000259" key="1">
    <source>
        <dbReference type="Pfam" id="PF19270"/>
    </source>
</evidence>
<dbReference type="EMBL" id="ML004471">
    <property type="protein sequence ID" value="RKP29908.1"/>
    <property type="molecule type" value="Genomic_DNA"/>
</dbReference>
<proteinExistence type="predicted"/>
<organism evidence="2 3">
    <name type="scientific">Metschnikowia bicuspidata</name>
    <dbReference type="NCBI Taxonomy" id="27322"/>
    <lineage>
        <taxon>Eukaryota</taxon>
        <taxon>Fungi</taxon>
        <taxon>Dikarya</taxon>
        <taxon>Ascomycota</taxon>
        <taxon>Saccharomycotina</taxon>
        <taxon>Pichiomycetes</taxon>
        <taxon>Metschnikowiaceae</taxon>
        <taxon>Metschnikowia</taxon>
    </lineage>
</organism>
<evidence type="ECO:0000313" key="3">
    <source>
        <dbReference type="Proteomes" id="UP000268321"/>
    </source>
</evidence>
<accession>A0A4P9ZB91</accession>